<accession>A0A919J0G3</accession>
<organism evidence="1 2">
    <name type="scientific">Paractinoplanes ferrugineus</name>
    <dbReference type="NCBI Taxonomy" id="113564"/>
    <lineage>
        <taxon>Bacteria</taxon>
        <taxon>Bacillati</taxon>
        <taxon>Actinomycetota</taxon>
        <taxon>Actinomycetes</taxon>
        <taxon>Micromonosporales</taxon>
        <taxon>Micromonosporaceae</taxon>
        <taxon>Paractinoplanes</taxon>
    </lineage>
</organism>
<name>A0A919J0G3_9ACTN</name>
<dbReference type="EMBL" id="BOMM01000029">
    <property type="protein sequence ID" value="GIE11633.1"/>
    <property type="molecule type" value="Genomic_DNA"/>
</dbReference>
<evidence type="ECO:0000313" key="2">
    <source>
        <dbReference type="Proteomes" id="UP000598174"/>
    </source>
</evidence>
<proteinExistence type="predicted"/>
<dbReference type="Proteomes" id="UP000598174">
    <property type="component" value="Unassembled WGS sequence"/>
</dbReference>
<gene>
    <name evidence="1" type="ORF">Afe05nite_34730</name>
</gene>
<keyword evidence="2" id="KW-1185">Reference proteome</keyword>
<evidence type="ECO:0000313" key="1">
    <source>
        <dbReference type="EMBL" id="GIE11633.1"/>
    </source>
</evidence>
<protein>
    <submittedName>
        <fullName evidence="1">Uncharacterized protein</fullName>
    </submittedName>
</protein>
<sequence length="153" mass="15498">MTGMMNEANVVARHIVEWVTAKIRRGVGSSDADAGLRDIHRLVVAKLGDHPALRDAEEEAGTGDGTVSELTRQQIELAITAAARKDGAFAAAVISALAAGRATSGPVIAGAGSRVFTGDARAEARSAGIAIGQVGGDVALTPPDPPEPGRSLP</sequence>
<reference evidence="1" key="1">
    <citation type="submission" date="2021-01" db="EMBL/GenBank/DDBJ databases">
        <title>Whole genome shotgun sequence of Actinoplanes ferrugineus NBRC 15555.</title>
        <authorList>
            <person name="Komaki H."/>
            <person name="Tamura T."/>
        </authorList>
    </citation>
    <scope>NUCLEOTIDE SEQUENCE</scope>
    <source>
        <strain evidence="1">NBRC 15555</strain>
    </source>
</reference>
<dbReference type="AlphaFoldDB" id="A0A919J0G3"/>
<comment type="caution">
    <text evidence="1">The sequence shown here is derived from an EMBL/GenBank/DDBJ whole genome shotgun (WGS) entry which is preliminary data.</text>
</comment>
<dbReference type="RefSeq" id="WP_239117902.1">
    <property type="nucleotide sequence ID" value="NZ_BOMM01000029.1"/>
</dbReference>